<evidence type="ECO:0000313" key="2">
    <source>
        <dbReference type="Proteomes" id="UP000796880"/>
    </source>
</evidence>
<sequence length="135" mass="15164">MARALKPSLAIIYSPLTHSTSSLQHLTSTRKRERRRRHWFGRRHCAFLVSYVEDECLQRVVLQRKSSSEGGEVAEKEEEDGTWRVVVVVEGGTEGEEAANADSGRERVEGGPAFHEDCVLHIAFEVASECFADSF</sequence>
<keyword evidence="2" id="KW-1185">Reference proteome</keyword>
<proteinExistence type="predicted"/>
<reference evidence="1" key="1">
    <citation type="submission" date="2020-03" db="EMBL/GenBank/DDBJ databases">
        <title>A high-quality chromosome-level genome assembly of a woody plant with both climbing and erect habits, Rhamnella rubrinervis.</title>
        <authorList>
            <person name="Lu Z."/>
            <person name="Yang Y."/>
            <person name="Zhu X."/>
            <person name="Sun Y."/>
        </authorList>
    </citation>
    <scope>NUCLEOTIDE SEQUENCE</scope>
    <source>
        <strain evidence="1">BYM</strain>
        <tissue evidence="1">Leaf</tissue>
    </source>
</reference>
<organism evidence="1 2">
    <name type="scientific">Rhamnella rubrinervis</name>
    <dbReference type="NCBI Taxonomy" id="2594499"/>
    <lineage>
        <taxon>Eukaryota</taxon>
        <taxon>Viridiplantae</taxon>
        <taxon>Streptophyta</taxon>
        <taxon>Embryophyta</taxon>
        <taxon>Tracheophyta</taxon>
        <taxon>Spermatophyta</taxon>
        <taxon>Magnoliopsida</taxon>
        <taxon>eudicotyledons</taxon>
        <taxon>Gunneridae</taxon>
        <taxon>Pentapetalae</taxon>
        <taxon>rosids</taxon>
        <taxon>fabids</taxon>
        <taxon>Rosales</taxon>
        <taxon>Rhamnaceae</taxon>
        <taxon>rhamnoid group</taxon>
        <taxon>Rhamneae</taxon>
        <taxon>Rhamnella</taxon>
    </lineage>
</organism>
<comment type="caution">
    <text evidence="1">The sequence shown here is derived from an EMBL/GenBank/DDBJ whole genome shotgun (WGS) entry which is preliminary data.</text>
</comment>
<gene>
    <name evidence="1" type="ORF">FNV43_RR26037</name>
</gene>
<dbReference type="Proteomes" id="UP000796880">
    <property type="component" value="Unassembled WGS sequence"/>
</dbReference>
<accession>A0A8K0GNE6</accession>
<dbReference type="EMBL" id="VOIH02000012">
    <property type="protein sequence ID" value="KAF3431306.1"/>
    <property type="molecule type" value="Genomic_DNA"/>
</dbReference>
<protein>
    <submittedName>
        <fullName evidence="1">Uncharacterized protein</fullName>
    </submittedName>
</protein>
<evidence type="ECO:0000313" key="1">
    <source>
        <dbReference type="EMBL" id="KAF3431306.1"/>
    </source>
</evidence>
<dbReference type="AlphaFoldDB" id="A0A8K0GNE6"/>
<name>A0A8K0GNE6_9ROSA</name>